<dbReference type="EMBL" id="AESD01000022">
    <property type="protein sequence ID" value="EHJ15204.1"/>
    <property type="molecule type" value="Genomic_DNA"/>
</dbReference>
<comment type="caution">
    <text evidence="1">The sequence shown here is derived from an EMBL/GenBank/DDBJ whole genome shotgun (WGS) entry which is preliminary data.</text>
</comment>
<evidence type="ECO:0000313" key="2">
    <source>
        <dbReference type="Proteomes" id="UP000003477"/>
    </source>
</evidence>
<dbReference type="AlphaFoldDB" id="G5IXY2"/>
<proteinExistence type="predicted"/>
<sequence length="200" mass="23611">MSDEEEETLKKAEISRCYLTEKVSPQMVEKHDKGWLPKLQLLYYLTVGEAHLKDKEKRNLTQLKEQSDNGELFKPDICKSTLGTQLFFLNYLDILQFLDPNAEFDKDSLQKWYEKISTPVMKSQIKTVFGFWIGERDTAISVAQRFLDKLDLGLIFDRRERRKGKQVRIYKGCNVNSEQRGKIFERWLKRDEANFMNEAA</sequence>
<accession>G5IXY2</accession>
<gene>
    <name evidence="1" type="ORF">CWATWH0003_0137</name>
</gene>
<reference evidence="1 2" key="1">
    <citation type="journal article" date="2011" name="Front. Microbiol.">
        <title>Two Strains of Crocosphaera watsonii with Highly Conserved Genomes are Distinguished by Strain-Specific Features.</title>
        <authorList>
            <person name="Bench S.R."/>
            <person name="Ilikchyan I.N."/>
            <person name="Tripp H.J."/>
            <person name="Zehr J.P."/>
        </authorList>
    </citation>
    <scope>NUCLEOTIDE SEQUENCE [LARGE SCALE GENOMIC DNA]</scope>
    <source>
        <strain evidence="1 2">WH 0003</strain>
    </source>
</reference>
<dbReference type="PATRIC" id="fig|423471.3.peg.124"/>
<name>G5IXY2_CROWT</name>
<organism evidence="1 2">
    <name type="scientific">Crocosphaera watsonii WH 0003</name>
    <dbReference type="NCBI Taxonomy" id="423471"/>
    <lineage>
        <taxon>Bacteria</taxon>
        <taxon>Bacillati</taxon>
        <taxon>Cyanobacteriota</taxon>
        <taxon>Cyanophyceae</taxon>
        <taxon>Oscillatoriophycideae</taxon>
        <taxon>Chroococcales</taxon>
        <taxon>Aphanothecaceae</taxon>
        <taxon>Crocosphaera</taxon>
    </lineage>
</organism>
<evidence type="ECO:0000313" key="1">
    <source>
        <dbReference type="EMBL" id="EHJ15204.1"/>
    </source>
</evidence>
<dbReference type="Proteomes" id="UP000003477">
    <property type="component" value="Unassembled WGS sequence"/>
</dbReference>
<protein>
    <submittedName>
        <fullName evidence="1">Uncharacterized protein</fullName>
    </submittedName>
</protein>